<dbReference type="Proteomes" id="UP000887013">
    <property type="component" value="Unassembled WGS sequence"/>
</dbReference>
<name>A0A8X6PJ72_NEPPI</name>
<protein>
    <submittedName>
        <fullName evidence="1">Uncharacterized protein</fullName>
    </submittedName>
</protein>
<dbReference type="OrthoDB" id="6470420at2759"/>
<proteinExistence type="predicted"/>
<gene>
    <name evidence="1" type="ORF">NPIL_310011</name>
</gene>
<reference evidence="1" key="1">
    <citation type="submission" date="2020-08" db="EMBL/GenBank/DDBJ databases">
        <title>Multicomponent nature underlies the extraordinary mechanical properties of spider dragline silk.</title>
        <authorList>
            <person name="Kono N."/>
            <person name="Nakamura H."/>
            <person name="Mori M."/>
            <person name="Yoshida Y."/>
            <person name="Ohtoshi R."/>
            <person name="Malay A.D."/>
            <person name="Moran D.A.P."/>
            <person name="Tomita M."/>
            <person name="Numata K."/>
            <person name="Arakawa K."/>
        </authorList>
    </citation>
    <scope>NUCLEOTIDE SEQUENCE</scope>
</reference>
<dbReference type="AlphaFoldDB" id="A0A8X6PJ72"/>
<evidence type="ECO:0000313" key="1">
    <source>
        <dbReference type="EMBL" id="GFT74121.1"/>
    </source>
</evidence>
<comment type="caution">
    <text evidence="1">The sequence shown here is derived from an EMBL/GenBank/DDBJ whole genome shotgun (WGS) entry which is preliminary data.</text>
</comment>
<organism evidence="1 2">
    <name type="scientific">Nephila pilipes</name>
    <name type="common">Giant wood spider</name>
    <name type="synonym">Nephila maculata</name>
    <dbReference type="NCBI Taxonomy" id="299642"/>
    <lineage>
        <taxon>Eukaryota</taxon>
        <taxon>Metazoa</taxon>
        <taxon>Ecdysozoa</taxon>
        <taxon>Arthropoda</taxon>
        <taxon>Chelicerata</taxon>
        <taxon>Arachnida</taxon>
        <taxon>Araneae</taxon>
        <taxon>Araneomorphae</taxon>
        <taxon>Entelegynae</taxon>
        <taxon>Araneoidea</taxon>
        <taxon>Nephilidae</taxon>
        <taxon>Nephila</taxon>
    </lineage>
</organism>
<accession>A0A8X6PJ72</accession>
<dbReference type="EMBL" id="BMAW01021678">
    <property type="protein sequence ID" value="GFT74121.1"/>
    <property type="molecule type" value="Genomic_DNA"/>
</dbReference>
<sequence>MCQCLCLQLNCQSFIQNLQTRTIHKFRVGIEYKPSRADSYQPFSQIEFNDLIRDLGLSKYSAEFLCSRLKGKKKTRRPKEPLFIGAGIEKKNLLSTLRKMKTYSIVQMFPD</sequence>
<keyword evidence="2" id="KW-1185">Reference proteome</keyword>
<evidence type="ECO:0000313" key="2">
    <source>
        <dbReference type="Proteomes" id="UP000887013"/>
    </source>
</evidence>